<comment type="caution">
    <text evidence="2">The sequence shown here is derived from an EMBL/GenBank/DDBJ whole genome shotgun (WGS) entry which is preliminary data.</text>
</comment>
<feature type="transmembrane region" description="Helical" evidence="1">
    <location>
        <begin position="76"/>
        <end position="92"/>
    </location>
</feature>
<protein>
    <recommendedName>
        <fullName evidence="4">YlaH-like protein</fullName>
    </recommendedName>
</protein>
<evidence type="ECO:0000313" key="3">
    <source>
        <dbReference type="Proteomes" id="UP000218887"/>
    </source>
</evidence>
<evidence type="ECO:0008006" key="4">
    <source>
        <dbReference type="Google" id="ProtNLM"/>
    </source>
</evidence>
<dbReference type="InterPro" id="IPR025620">
    <property type="entry name" value="YlaH"/>
</dbReference>
<keyword evidence="1" id="KW-1133">Transmembrane helix</keyword>
<keyword evidence="1" id="KW-0812">Transmembrane</keyword>
<dbReference type="Pfam" id="PF14036">
    <property type="entry name" value="YlaH"/>
    <property type="match status" value="1"/>
</dbReference>
<proteinExistence type="predicted"/>
<evidence type="ECO:0000256" key="1">
    <source>
        <dbReference type="SAM" id="Phobius"/>
    </source>
</evidence>
<reference evidence="2 3" key="1">
    <citation type="submission" date="2017-08" db="EMBL/GenBank/DDBJ databases">
        <title>Virgibacillus indicus sp. nov. and Virgibacillus profoundi sp. nov, two moderately halophilic bacteria isolated from marine sediment by using the Microfluidic Streak Plate.</title>
        <authorList>
            <person name="Xu B."/>
            <person name="Hu B."/>
            <person name="Wang J."/>
            <person name="Zhu Y."/>
            <person name="Huang L."/>
            <person name="Du W."/>
            <person name="Huang Y."/>
        </authorList>
    </citation>
    <scope>NUCLEOTIDE SEQUENCE [LARGE SCALE GENOMIC DNA]</scope>
    <source>
        <strain evidence="2 3">IO3-P3-H5</strain>
    </source>
</reference>
<organism evidence="2 3">
    <name type="scientific">Virgibacillus profundi</name>
    <dbReference type="NCBI Taxonomy" id="2024555"/>
    <lineage>
        <taxon>Bacteria</taxon>
        <taxon>Bacillati</taxon>
        <taxon>Bacillota</taxon>
        <taxon>Bacilli</taxon>
        <taxon>Bacillales</taxon>
        <taxon>Bacillaceae</taxon>
        <taxon>Virgibacillus</taxon>
    </lineage>
</organism>
<name>A0A2A2IFL5_9BACI</name>
<feature type="transmembrane region" description="Helical" evidence="1">
    <location>
        <begin position="51"/>
        <end position="70"/>
    </location>
</feature>
<dbReference type="OrthoDB" id="2680377at2"/>
<dbReference type="Proteomes" id="UP000218887">
    <property type="component" value="Unassembled WGS sequence"/>
</dbReference>
<feature type="transmembrane region" description="Helical" evidence="1">
    <location>
        <begin position="20"/>
        <end position="39"/>
    </location>
</feature>
<keyword evidence="1" id="KW-0472">Membrane</keyword>
<sequence>MDTDFNLLFDFILEINGTDNIYWIFYVLNFIFGAISFKLGFARELPLLKNIFVYIMLGVGTLIVTIFSIFKMPITESLIIVAVVLAIYRFRLYRQRKVNQENVN</sequence>
<keyword evidence="3" id="KW-1185">Reference proteome</keyword>
<dbReference type="EMBL" id="NPOA01000005">
    <property type="protein sequence ID" value="PAV29873.1"/>
    <property type="molecule type" value="Genomic_DNA"/>
</dbReference>
<evidence type="ECO:0000313" key="2">
    <source>
        <dbReference type="EMBL" id="PAV29873.1"/>
    </source>
</evidence>
<gene>
    <name evidence="2" type="ORF">CIL05_08310</name>
</gene>
<dbReference type="AlphaFoldDB" id="A0A2A2IFL5"/>
<accession>A0A2A2IFL5</accession>
<dbReference type="RefSeq" id="WP_095655069.1">
    <property type="nucleotide sequence ID" value="NZ_NPOA01000005.1"/>
</dbReference>